<evidence type="ECO:0000256" key="1">
    <source>
        <dbReference type="SAM" id="Phobius"/>
    </source>
</evidence>
<evidence type="ECO:0008006" key="4">
    <source>
        <dbReference type="Google" id="ProtNLM"/>
    </source>
</evidence>
<protein>
    <recommendedName>
        <fullName evidence="4">HlyD family secretion protein</fullName>
    </recommendedName>
</protein>
<evidence type="ECO:0000313" key="2">
    <source>
        <dbReference type="EMBL" id="KXA33038.1"/>
    </source>
</evidence>
<dbReference type="eggNOG" id="COG1566">
    <property type="taxonomic scope" value="Bacteria"/>
</dbReference>
<name>A0A133PV11_9BACT</name>
<dbReference type="Gene3D" id="2.40.30.170">
    <property type="match status" value="1"/>
</dbReference>
<dbReference type="PATRIC" id="fig|28128.5.peg.2630"/>
<keyword evidence="1" id="KW-0812">Transmembrane</keyword>
<dbReference type="Proteomes" id="UP000070533">
    <property type="component" value="Unassembled WGS sequence"/>
</dbReference>
<dbReference type="STRING" id="28128.HMPREF3226_02558"/>
<accession>A0A133PV11</accession>
<dbReference type="EMBL" id="LRQG01000234">
    <property type="protein sequence ID" value="KXA33038.1"/>
    <property type="molecule type" value="Genomic_DNA"/>
</dbReference>
<keyword evidence="1" id="KW-1133">Transmembrane helix</keyword>
<dbReference type="AlphaFoldDB" id="A0A133PV11"/>
<comment type="caution">
    <text evidence="2">The sequence shown here is derived from an EMBL/GenBank/DDBJ whole genome shotgun (WGS) entry which is preliminary data.</text>
</comment>
<keyword evidence="3" id="KW-1185">Reference proteome</keyword>
<proteinExistence type="predicted"/>
<organism evidence="2 3">
    <name type="scientific">Prevotella corporis</name>
    <dbReference type="NCBI Taxonomy" id="28128"/>
    <lineage>
        <taxon>Bacteria</taxon>
        <taxon>Pseudomonadati</taxon>
        <taxon>Bacteroidota</taxon>
        <taxon>Bacteroidia</taxon>
        <taxon>Bacteroidales</taxon>
        <taxon>Prevotellaceae</taxon>
        <taxon>Prevotella</taxon>
    </lineage>
</organism>
<evidence type="ECO:0000313" key="3">
    <source>
        <dbReference type="Proteomes" id="UP000070533"/>
    </source>
</evidence>
<sequence>MNWVIKIEKIMKEVDNIELRSEKVRHIISEVPNSLVRYGILVIAIIVIGLFAASYFIPYPETVVCKAVAVDAGNVTISVPYRYINEIKKGYKVRIEFDGYPASTYNYRTGGIIEISKIPVLFKSENFFHAHVSLYGSGYRIFRKMSGNAFILISNETIFQHIIGL</sequence>
<keyword evidence="1" id="KW-0472">Membrane</keyword>
<reference evidence="3" key="1">
    <citation type="submission" date="2016-01" db="EMBL/GenBank/DDBJ databases">
        <authorList>
            <person name="Mitreva M."/>
            <person name="Pepin K.H."/>
            <person name="Mihindukulasuriya K.A."/>
            <person name="Fulton R."/>
            <person name="Fronick C."/>
            <person name="O'Laughlin M."/>
            <person name="Miner T."/>
            <person name="Herter B."/>
            <person name="Rosa B.A."/>
            <person name="Cordes M."/>
            <person name="Tomlinson C."/>
            <person name="Wollam A."/>
            <person name="Palsikar V.B."/>
            <person name="Mardis E.R."/>
            <person name="Wilson R.K."/>
        </authorList>
    </citation>
    <scope>NUCLEOTIDE SEQUENCE [LARGE SCALE GENOMIC DNA]</scope>
    <source>
        <strain evidence="3">MJR7716</strain>
    </source>
</reference>
<gene>
    <name evidence="2" type="ORF">HMPREF3226_02558</name>
</gene>
<feature type="transmembrane region" description="Helical" evidence="1">
    <location>
        <begin position="35"/>
        <end position="57"/>
    </location>
</feature>